<feature type="domain" description="MoaF C-terminal" evidence="2">
    <location>
        <begin position="155"/>
        <end position="262"/>
    </location>
</feature>
<reference evidence="3 4" key="1">
    <citation type="submission" date="2024-09" db="EMBL/GenBank/DDBJ databases">
        <authorList>
            <person name="Sun Q."/>
            <person name="Mori K."/>
        </authorList>
    </citation>
    <scope>NUCLEOTIDE SEQUENCE [LARGE SCALE GENOMIC DNA]</scope>
    <source>
        <strain evidence="3 4">CCM 8626</strain>
    </source>
</reference>
<dbReference type="Pfam" id="PF10703">
    <property type="entry name" value="MoaF"/>
    <property type="match status" value="1"/>
</dbReference>
<evidence type="ECO:0000259" key="1">
    <source>
        <dbReference type="Pfam" id="PF10703"/>
    </source>
</evidence>
<comment type="caution">
    <text evidence="3">The sequence shown here is derived from an EMBL/GenBank/DDBJ whole genome shotgun (WGS) entry which is preliminary data.</text>
</comment>
<dbReference type="InterPro" id="IPR024724">
    <property type="entry name" value="MoaF_N"/>
</dbReference>
<dbReference type="EMBL" id="JBHLXG010000017">
    <property type="protein sequence ID" value="MFC0227979.1"/>
    <property type="molecule type" value="Genomic_DNA"/>
</dbReference>
<dbReference type="RefSeq" id="WP_380677109.1">
    <property type="nucleotide sequence ID" value="NZ_CP173186.1"/>
</dbReference>
<evidence type="ECO:0000313" key="3">
    <source>
        <dbReference type="EMBL" id="MFC0227979.1"/>
    </source>
</evidence>
<organism evidence="3 4">
    <name type="scientific">Serratia aquatilis</name>
    <dbReference type="NCBI Taxonomy" id="1737515"/>
    <lineage>
        <taxon>Bacteria</taxon>
        <taxon>Pseudomonadati</taxon>
        <taxon>Pseudomonadota</taxon>
        <taxon>Gammaproteobacteria</taxon>
        <taxon>Enterobacterales</taxon>
        <taxon>Yersiniaceae</taxon>
        <taxon>Serratia</taxon>
    </lineage>
</organism>
<evidence type="ECO:0000313" key="4">
    <source>
        <dbReference type="Proteomes" id="UP001589792"/>
    </source>
</evidence>
<name>A0ABV6EG45_9GAMM</name>
<dbReference type="InterPro" id="IPR035348">
    <property type="entry name" value="MoaF_C"/>
</dbReference>
<gene>
    <name evidence="3" type="ORF">ACFFJ3_15995</name>
</gene>
<dbReference type="Proteomes" id="UP001589792">
    <property type="component" value="Unassembled WGS sequence"/>
</dbReference>
<protein>
    <submittedName>
        <fullName evidence="3">MoaF C-terminal domain-containing protein</fullName>
    </submittedName>
</protein>
<feature type="domain" description="Molybdenum cofactor biosynthesis protein F N-terminal" evidence="1">
    <location>
        <begin position="17"/>
        <end position="123"/>
    </location>
</feature>
<evidence type="ECO:0000259" key="2">
    <source>
        <dbReference type="Pfam" id="PF17409"/>
    </source>
</evidence>
<dbReference type="Pfam" id="PF17409">
    <property type="entry name" value="MoaF_C"/>
    <property type="match status" value="1"/>
</dbReference>
<sequence>MSAAEEKDLLSQNAEPGWKNYDDFAEGIDTNRLPNTQDWLTQEVAIEYADGFVMALQFIQGNQNQTLVNWRYKGEQGCDPYEEVCTSEDHYFFDIQFSDMPNESLTLILNSATRRVLAIRSTLLLEEQLSGRSRLVQHFQAGYILGGPVTGIEPEPTRELIGYRTLNVYSPNHYYEHFYVNSERYAWQNLRGEQFGYGDMDYATCYKFEEDMYVFTFRDKIMPVCSVFFFDYVTGRCTGKIMGVTSKGDIQTSRAGAFIHKMSYNCYPTGVAPL</sequence>
<proteinExistence type="predicted"/>
<accession>A0ABV6EG45</accession>
<keyword evidence="4" id="KW-1185">Reference proteome</keyword>